<keyword evidence="4" id="KW-0862">Zinc</keyword>
<dbReference type="SUPFAM" id="SSF57667">
    <property type="entry name" value="beta-beta-alpha zinc fingers"/>
    <property type="match status" value="1"/>
</dbReference>
<proteinExistence type="predicted"/>
<gene>
    <name evidence="7" type="ORF">THASP1DRAFT_12787</name>
</gene>
<dbReference type="InterPro" id="IPR036236">
    <property type="entry name" value="Znf_C2H2_sf"/>
</dbReference>
<dbReference type="Pfam" id="PF00096">
    <property type="entry name" value="zf-C2H2"/>
    <property type="match status" value="2"/>
</dbReference>
<evidence type="ECO:0000313" key="8">
    <source>
        <dbReference type="Proteomes" id="UP000271241"/>
    </source>
</evidence>
<reference evidence="8" key="1">
    <citation type="journal article" date="2018" name="Nat. Microbiol.">
        <title>Leveraging single-cell genomics to expand the fungal tree of life.</title>
        <authorList>
            <person name="Ahrendt S.R."/>
            <person name="Quandt C.A."/>
            <person name="Ciobanu D."/>
            <person name="Clum A."/>
            <person name="Salamov A."/>
            <person name="Andreopoulos B."/>
            <person name="Cheng J.F."/>
            <person name="Woyke T."/>
            <person name="Pelin A."/>
            <person name="Henrissat B."/>
            <person name="Reynolds N.K."/>
            <person name="Benny G.L."/>
            <person name="Smith M.E."/>
            <person name="James T.Y."/>
            <person name="Grigoriev I.V."/>
        </authorList>
    </citation>
    <scope>NUCLEOTIDE SEQUENCE [LARGE SCALE GENOMIC DNA]</scope>
    <source>
        <strain evidence="8">RSA 1356</strain>
    </source>
</reference>
<evidence type="ECO:0000256" key="1">
    <source>
        <dbReference type="ARBA" id="ARBA00022723"/>
    </source>
</evidence>
<dbReference type="GO" id="GO:0000978">
    <property type="term" value="F:RNA polymerase II cis-regulatory region sequence-specific DNA binding"/>
    <property type="evidence" value="ECO:0007669"/>
    <property type="project" value="TreeGrafter"/>
</dbReference>
<keyword evidence="1" id="KW-0479">Metal-binding</keyword>
<keyword evidence="2" id="KW-0677">Repeat</keyword>
<feature type="domain" description="C2H2-type" evidence="6">
    <location>
        <begin position="41"/>
        <end position="70"/>
    </location>
</feature>
<keyword evidence="8" id="KW-1185">Reference proteome</keyword>
<dbReference type="AlphaFoldDB" id="A0A4V1IXB7"/>
<dbReference type="PROSITE" id="PS50157">
    <property type="entry name" value="ZINC_FINGER_C2H2_2"/>
    <property type="match status" value="2"/>
</dbReference>
<dbReference type="PANTHER" id="PTHR14003:SF19">
    <property type="entry name" value="YY2 TRANSCRIPTION FACTOR"/>
    <property type="match status" value="1"/>
</dbReference>
<evidence type="ECO:0000256" key="4">
    <source>
        <dbReference type="ARBA" id="ARBA00022833"/>
    </source>
</evidence>
<dbReference type="FunFam" id="3.30.160.60:FF:000125">
    <property type="entry name" value="Putative zinc finger protein 143"/>
    <property type="match status" value="1"/>
</dbReference>
<evidence type="ECO:0000256" key="2">
    <source>
        <dbReference type="ARBA" id="ARBA00022737"/>
    </source>
</evidence>
<dbReference type="GO" id="GO:0005667">
    <property type="term" value="C:transcription regulator complex"/>
    <property type="evidence" value="ECO:0007669"/>
    <property type="project" value="TreeGrafter"/>
</dbReference>
<evidence type="ECO:0000256" key="5">
    <source>
        <dbReference type="PROSITE-ProRule" id="PRU00042"/>
    </source>
</evidence>
<evidence type="ECO:0000256" key="3">
    <source>
        <dbReference type="ARBA" id="ARBA00022771"/>
    </source>
</evidence>
<dbReference type="STRING" id="78915.A0A4V1IXB7"/>
<dbReference type="SMART" id="SM00355">
    <property type="entry name" value="ZnF_C2H2"/>
    <property type="match status" value="2"/>
</dbReference>
<dbReference type="OrthoDB" id="6365676at2759"/>
<protein>
    <recommendedName>
        <fullName evidence="6">C2H2-type domain-containing protein</fullName>
    </recommendedName>
</protein>
<dbReference type="EMBL" id="KZ992450">
    <property type="protein sequence ID" value="RKP10499.1"/>
    <property type="molecule type" value="Genomic_DNA"/>
</dbReference>
<dbReference type="Gene3D" id="3.30.160.60">
    <property type="entry name" value="Classic Zinc Finger"/>
    <property type="match status" value="2"/>
</dbReference>
<dbReference type="GO" id="GO:0031519">
    <property type="term" value="C:PcG protein complex"/>
    <property type="evidence" value="ECO:0007669"/>
    <property type="project" value="TreeGrafter"/>
</dbReference>
<dbReference type="FunFam" id="3.30.160.60:FF:000100">
    <property type="entry name" value="Zinc finger 45-like"/>
    <property type="match status" value="1"/>
</dbReference>
<dbReference type="GO" id="GO:0000785">
    <property type="term" value="C:chromatin"/>
    <property type="evidence" value="ECO:0007669"/>
    <property type="project" value="TreeGrafter"/>
</dbReference>
<dbReference type="PANTHER" id="PTHR14003">
    <property type="entry name" value="TRANSCRIPTIONAL REPRESSOR PROTEIN YY"/>
    <property type="match status" value="1"/>
</dbReference>
<evidence type="ECO:0000313" key="7">
    <source>
        <dbReference type="EMBL" id="RKP10499.1"/>
    </source>
</evidence>
<keyword evidence="3 5" id="KW-0863">Zinc-finger</keyword>
<accession>A0A4V1IXB7</accession>
<name>A0A4V1IXB7_9FUNG</name>
<dbReference type="Proteomes" id="UP000271241">
    <property type="component" value="Unassembled WGS sequence"/>
</dbReference>
<dbReference type="GO" id="GO:0000981">
    <property type="term" value="F:DNA-binding transcription factor activity, RNA polymerase II-specific"/>
    <property type="evidence" value="ECO:0007669"/>
    <property type="project" value="TreeGrafter"/>
</dbReference>
<organism evidence="7 8">
    <name type="scientific">Thamnocephalis sphaerospora</name>
    <dbReference type="NCBI Taxonomy" id="78915"/>
    <lineage>
        <taxon>Eukaryota</taxon>
        <taxon>Fungi</taxon>
        <taxon>Fungi incertae sedis</taxon>
        <taxon>Zoopagomycota</taxon>
        <taxon>Zoopagomycotina</taxon>
        <taxon>Zoopagomycetes</taxon>
        <taxon>Zoopagales</taxon>
        <taxon>Sigmoideomycetaceae</taxon>
        <taxon>Thamnocephalis</taxon>
    </lineage>
</organism>
<feature type="non-terminal residue" evidence="7">
    <location>
        <position position="76"/>
    </location>
</feature>
<dbReference type="PROSITE" id="PS00028">
    <property type="entry name" value="ZINC_FINGER_C2H2_1"/>
    <property type="match status" value="2"/>
</dbReference>
<dbReference type="InterPro" id="IPR013087">
    <property type="entry name" value="Znf_C2H2_type"/>
</dbReference>
<dbReference type="GO" id="GO:0008270">
    <property type="term" value="F:zinc ion binding"/>
    <property type="evidence" value="ECO:0007669"/>
    <property type="project" value="UniProtKB-KW"/>
</dbReference>
<feature type="domain" description="C2H2-type" evidence="6">
    <location>
        <begin position="11"/>
        <end position="40"/>
    </location>
</feature>
<sequence>MRQIAKAVAVYRCDYPGCDRRFAASGHLARHRRVHTGERRFVCPYEGCGGRFSRKDNMMQHYRTHFGIRVRRPKKA</sequence>
<evidence type="ECO:0000259" key="6">
    <source>
        <dbReference type="PROSITE" id="PS50157"/>
    </source>
</evidence>